<dbReference type="InterPro" id="IPR005119">
    <property type="entry name" value="LysR_subst-bd"/>
</dbReference>
<sequence length="309" mass="34356">MIDWLHMPSLAALRAFEAAAREGSFTRAAAALNVTHAAIAQHVRGLEAELGRTLVVRDGRGIAATEDGKVLAEALTQGFETIGAGIARLRADDAARPLTISVTPAFATNWLMPRVGDFWARHPEIQINISPAIELTDLRRDGIDVAVRYGRGPWPPYDAKLLTDGEFWIVARPDLLDGLQAECVEDVAGLPWLVDRNLREWKALLSEVRVDIDDLKVTSLNLNGLVLSALKEGLGVSLQARTLVERDVREGSLQRICVLRQEGLGYHVLTDPQRPSARTKTFVRWIMDQVRTDRRDEPAKREKGAWRRP</sequence>
<accession>A0A0D1EIC5</accession>
<keyword evidence="4" id="KW-0804">Transcription</keyword>
<dbReference type="SUPFAM" id="SSF46785">
    <property type="entry name" value="Winged helix' DNA-binding domain"/>
    <property type="match status" value="1"/>
</dbReference>
<evidence type="ECO:0000256" key="3">
    <source>
        <dbReference type="ARBA" id="ARBA00023125"/>
    </source>
</evidence>
<reference evidence="6 7" key="1">
    <citation type="submission" date="2015-02" db="EMBL/GenBank/DDBJ databases">
        <title>Genome Sequence of Jannaschia aquimarina DSM28248, a member of the Roseobacter clade.</title>
        <authorList>
            <person name="Voget S."/>
            <person name="Daniel R."/>
        </authorList>
    </citation>
    <scope>NUCLEOTIDE SEQUENCE [LARGE SCALE GENOMIC DNA]</scope>
    <source>
        <strain evidence="6 7">GSW-M26</strain>
    </source>
</reference>
<evidence type="ECO:0000259" key="5">
    <source>
        <dbReference type="PROSITE" id="PS50931"/>
    </source>
</evidence>
<dbReference type="PROSITE" id="PS50931">
    <property type="entry name" value="HTH_LYSR"/>
    <property type="match status" value="1"/>
</dbReference>
<evidence type="ECO:0000256" key="4">
    <source>
        <dbReference type="ARBA" id="ARBA00023163"/>
    </source>
</evidence>
<dbReference type="Proteomes" id="UP000032232">
    <property type="component" value="Unassembled WGS sequence"/>
</dbReference>
<dbReference type="InterPro" id="IPR000847">
    <property type="entry name" value="LysR_HTH_N"/>
</dbReference>
<dbReference type="GO" id="GO:0003700">
    <property type="term" value="F:DNA-binding transcription factor activity"/>
    <property type="evidence" value="ECO:0007669"/>
    <property type="project" value="InterPro"/>
</dbReference>
<dbReference type="InterPro" id="IPR058163">
    <property type="entry name" value="LysR-type_TF_proteobact-type"/>
</dbReference>
<comment type="caution">
    <text evidence="6">The sequence shown here is derived from an EMBL/GenBank/DDBJ whole genome shotgun (WGS) entry which is preliminary data.</text>
</comment>
<dbReference type="STRING" id="935700.jaqu_26970"/>
<dbReference type="InterPro" id="IPR036390">
    <property type="entry name" value="WH_DNA-bd_sf"/>
</dbReference>
<comment type="similarity">
    <text evidence="1">Belongs to the LysR transcriptional regulatory family.</text>
</comment>
<keyword evidence="2" id="KW-0805">Transcription regulation</keyword>
<gene>
    <name evidence="6" type="primary">gcvA_3</name>
    <name evidence="6" type="ORF">jaqu_26970</name>
</gene>
<dbReference type="Pfam" id="PF00126">
    <property type="entry name" value="HTH_1"/>
    <property type="match status" value="1"/>
</dbReference>
<organism evidence="6 7">
    <name type="scientific">Jannaschia aquimarina</name>
    <dbReference type="NCBI Taxonomy" id="935700"/>
    <lineage>
        <taxon>Bacteria</taxon>
        <taxon>Pseudomonadati</taxon>
        <taxon>Pseudomonadota</taxon>
        <taxon>Alphaproteobacteria</taxon>
        <taxon>Rhodobacterales</taxon>
        <taxon>Roseobacteraceae</taxon>
        <taxon>Jannaschia</taxon>
    </lineage>
</organism>
<evidence type="ECO:0000313" key="7">
    <source>
        <dbReference type="Proteomes" id="UP000032232"/>
    </source>
</evidence>
<dbReference type="PATRIC" id="fig|935700.4.peg.2789"/>
<keyword evidence="7" id="KW-1185">Reference proteome</keyword>
<evidence type="ECO:0000313" key="6">
    <source>
        <dbReference type="EMBL" id="KIT15600.1"/>
    </source>
</evidence>
<dbReference type="InterPro" id="IPR036388">
    <property type="entry name" value="WH-like_DNA-bd_sf"/>
</dbReference>
<evidence type="ECO:0000256" key="2">
    <source>
        <dbReference type="ARBA" id="ARBA00023015"/>
    </source>
</evidence>
<dbReference type="GO" id="GO:0043565">
    <property type="term" value="F:sequence-specific DNA binding"/>
    <property type="evidence" value="ECO:0007669"/>
    <property type="project" value="TreeGrafter"/>
</dbReference>
<feature type="domain" description="HTH lysR-type" evidence="5">
    <location>
        <begin position="8"/>
        <end position="65"/>
    </location>
</feature>
<dbReference type="SUPFAM" id="SSF53850">
    <property type="entry name" value="Periplasmic binding protein-like II"/>
    <property type="match status" value="1"/>
</dbReference>
<dbReference type="Pfam" id="PF03466">
    <property type="entry name" value="LysR_substrate"/>
    <property type="match status" value="1"/>
</dbReference>
<keyword evidence="3" id="KW-0238">DNA-binding</keyword>
<name>A0A0D1EIC5_9RHOB</name>
<evidence type="ECO:0000256" key="1">
    <source>
        <dbReference type="ARBA" id="ARBA00009437"/>
    </source>
</evidence>
<dbReference type="RefSeq" id="WP_052500966.1">
    <property type="nucleotide sequence ID" value="NZ_FZPF01000009.1"/>
</dbReference>
<dbReference type="EMBL" id="JYFE01000048">
    <property type="protein sequence ID" value="KIT15600.1"/>
    <property type="molecule type" value="Genomic_DNA"/>
</dbReference>
<protein>
    <submittedName>
        <fullName evidence="6">GcvA_3 protein</fullName>
    </submittedName>
</protein>
<proteinExistence type="inferred from homology"/>
<dbReference type="Gene3D" id="1.10.10.10">
    <property type="entry name" value="Winged helix-like DNA-binding domain superfamily/Winged helix DNA-binding domain"/>
    <property type="match status" value="1"/>
</dbReference>
<dbReference type="AlphaFoldDB" id="A0A0D1EIC5"/>
<dbReference type="PRINTS" id="PR00039">
    <property type="entry name" value="HTHLYSR"/>
</dbReference>
<dbReference type="Gene3D" id="3.40.190.10">
    <property type="entry name" value="Periplasmic binding protein-like II"/>
    <property type="match status" value="2"/>
</dbReference>
<dbReference type="PANTHER" id="PTHR30537:SF79">
    <property type="entry name" value="TRANSCRIPTIONAL REGULATOR-RELATED"/>
    <property type="match status" value="1"/>
</dbReference>
<dbReference type="PANTHER" id="PTHR30537">
    <property type="entry name" value="HTH-TYPE TRANSCRIPTIONAL REGULATOR"/>
    <property type="match status" value="1"/>
</dbReference>
<dbReference type="GO" id="GO:0006351">
    <property type="term" value="P:DNA-templated transcription"/>
    <property type="evidence" value="ECO:0007669"/>
    <property type="project" value="TreeGrafter"/>
</dbReference>